<keyword evidence="1" id="KW-1133">Transmembrane helix</keyword>
<keyword evidence="1" id="KW-0812">Transmembrane</keyword>
<organism evidence="2 3">
    <name type="scientific">Bacillus thuringiensis subsp. higo</name>
    <dbReference type="NCBI Taxonomy" id="132266"/>
    <lineage>
        <taxon>Bacteria</taxon>
        <taxon>Bacillati</taxon>
        <taxon>Bacillota</taxon>
        <taxon>Bacilli</taxon>
        <taxon>Bacillales</taxon>
        <taxon>Bacillaceae</taxon>
        <taxon>Bacillus</taxon>
        <taxon>Bacillus cereus group</taxon>
    </lineage>
</organism>
<dbReference type="AlphaFoldDB" id="A0A9X6QIU4"/>
<proteinExistence type="predicted"/>
<name>A0A9X6QIU4_BACUH</name>
<dbReference type="RefSeq" id="WP_088115648.1">
    <property type="nucleotide sequence ID" value="NZ_MOOK01000232.1"/>
</dbReference>
<keyword evidence="1" id="KW-0472">Membrane</keyword>
<accession>A0A9X6QIU4</accession>
<sequence>MVRAIISFATSIIILIVWSDWVFAKVPGAREAWEWAKGKTIEVYQGYGWEGVLLLGLVCIGLVNIVGKK</sequence>
<evidence type="ECO:0000313" key="2">
    <source>
        <dbReference type="EMBL" id="OUB39967.1"/>
    </source>
</evidence>
<dbReference type="EMBL" id="MOOK01000232">
    <property type="protein sequence ID" value="OUB39967.1"/>
    <property type="molecule type" value="Genomic_DNA"/>
</dbReference>
<evidence type="ECO:0000256" key="1">
    <source>
        <dbReference type="SAM" id="Phobius"/>
    </source>
</evidence>
<gene>
    <name evidence="2" type="ORF">BK716_31305</name>
</gene>
<dbReference type="Proteomes" id="UP000194816">
    <property type="component" value="Unassembled WGS sequence"/>
</dbReference>
<comment type="caution">
    <text evidence="2">The sequence shown here is derived from an EMBL/GenBank/DDBJ whole genome shotgun (WGS) entry which is preliminary data.</text>
</comment>
<feature type="transmembrane region" description="Helical" evidence="1">
    <location>
        <begin position="48"/>
        <end position="67"/>
    </location>
</feature>
<reference evidence="2 3" key="1">
    <citation type="submission" date="2016-10" db="EMBL/GenBank/DDBJ databases">
        <title>Comparative genomics of Bacillus thuringiensis reveals a path to pathogens against multiple invertebrate hosts.</title>
        <authorList>
            <person name="Zheng J."/>
            <person name="Gao Q."/>
            <person name="Liu H."/>
            <person name="Peng D."/>
            <person name="Ruan L."/>
            <person name="Sun M."/>
        </authorList>
    </citation>
    <scope>NUCLEOTIDE SEQUENCE [LARGE SCALE GENOMIC DNA]</scope>
    <source>
        <strain evidence="2">BGSC 4AU1</strain>
    </source>
</reference>
<protein>
    <submittedName>
        <fullName evidence="2">Uncharacterized protein</fullName>
    </submittedName>
</protein>
<evidence type="ECO:0000313" key="3">
    <source>
        <dbReference type="Proteomes" id="UP000194816"/>
    </source>
</evidence>